<evidence type="ECO:0000313" key="8">
    <source>
        <dbReference type="EMBL" id="BCA49033.1"/>
    </source>
</evidence>
<dbReference type="EMBL" id="AP022660">
    <property type="protein sequence ID" value="BCA49033.1"/>
    <property type="molecule type" value="Genomic_DNA"/>
</dbReference>
<dbReference type="PATRIC" id="fig|818.29.peg.4196"/>
<dbReference type="Proteomes" id="UP000500882">
    <property type="component" value="Chromosome"/>
</dbReference>
<dbReference type="InterPro" id="IPR001734">
    <property type="entry name" value="Na/solute_symporter"/>
</dbReference>
<feature type="transmembrane region" description="Helical" evidence="7">
    <location>
        <begin position="422"/>
        <end position="440"/>
    </location>
</feature>
<dbReference type="PROSITE" id="PS00456">
    <property type="entry name" value="NA_SOLUT_SYMP_1"/>
    <property type="match status" value="1"/>
</dbReference>
<gene>
    <name evidence="9" type="primary">sglT_4</name>
    <name evidence="8" type="ORF">BatF92_09750</name>
    <name evidence="9" type="ORF">ERS852511_03699</name>
    <name evidence="10" type="ORF">GAN59_18835</name>
</gene>
<dbReference type="InterPro" id="IPR018212">
    <property type="entry name" value="Na/solute_symporter_CS"/>
</dbReference>
<proteinExistence type="inferred from homology"/>
<feature type="transmembrane region" description="Helical" evidence="7">
    <location>
        <begin position="152"/>
        <end position="171"/>
    </location>
</feature>
<evidence type="ECO:0000256" key="6">
    <source>
        <dbReference type="RuleBase" id="RU362091"/>
    </source>
</evidence>
<evidence type="ECO:0000256" key="3">
    <source>
        <dbReference type="ARBA" id="ARBA00022692"/>
    </source>
</evidence>
<evidence type="ECO:0000256" key="5">
    <source>
        <dbReference type="ARBA" id="ARBA00023136"/>
    </source>
</evidence>
<dbReference type="Proteomes" id="UP000095576">
    <property type="component" value="Unassembled WGS sequence"/>
</dbReference>
<dbReference type="PROSITE" id="PS50283">
    <property type="entry name" value="NA_SOLUT_SYMP_3"/>
    <property type="match status" value="1"/>
</dbReference>
<dbReference type="GO" id="GO:0005412">
    <property type="term" value="F:D-glucose:sodium symporter activity"/>
    <property type="evidence" value="ECO:0007669"/>
    <property type="project" value="TreeGrafter"/>
</dbReference>
<feature type="transmembrane region" description="Helical" evidence="7">
    <location>
        <begin position="76"/>
        <end position="99"/>
    </location>
</feature>
<dbReference type="Pfam" id="PF00474">
    <property type="entry name" value="SSF"/>
    <property type="match status" value="1"/>
</dbReference>
<dbReference type="PANTHER" id="PTHR11819:SF195">
    <property type="entry name" value="SODIUM_GLUCOSE COTRANSPORTER 4"/>
    <property type="match status" value="1"/>
</dbReference>
<feature type="transmembrane region" description="Helical" evidence="7">
    <location>
        <begin position="231"/>
        <end position="249"/>
    </location>
</feature>
<keyword evidence="4 7" id="KW-1133">Transmembrane helix</keyword>
<comment type="subcellular location">
    <subcellularLocation>
        <location evidence="1">Membrane</location>
        <topology evidence="1">Multi-pass membrane protein</topology>
    </subcellularLocation>
</comment>
<dbReference type="InterPro" id="IPR038377">
    <property type="entry name" value="Na/Glc_symporter_sf"/>
</dbReference>
<dbReference type="Proteomes" id="UP000488521">
    <property type="component" value="Unassembled WGS sequence"/>
</dbReference>
<evidence type="ECO:0000313" key="9">
    <source>
        <dbReference type="EMBL" id="CUP92964.1"/>
    </source>
</evidence>
<evidence type="ECO:0000313" key="13">
    <source>
        <dbReference type="Proteomes" id="UP000500882"/>
    </source>
</evidence>
<name>A0A139JZ79_BACT4</name>
<keyword evidence="5 7" id="KW-0472">Membrane</keyword>
<evidence type="ECO:0000256" key="7">
    <source>
        <dbReference type="SAM" id="Phobius"/>
    </source>
</evidence>
<reference evidence="8 13" key="3">
    <citation type="submission" date="2020-02" db="EMBL/GenBank/DDBJ databases">
        <title>Whole-genome sequencing and comparative analysis of the genomes of Bacteroides thetaiotaomicron and Escherichia coli isolated from a healthy resident in Vietnam.</title>
        <authorList>
            <person name="Mohsin M."/>
            <person name="Tanaka K."/>
            <person name="Kawahara R."/>
            <person name="Kondo S."/>
            <person name="Noguchi H."/>
            <person name="Motooka D."/>
            <person name="Nakamura S."/>
            <person name="Khong D.T."/>
            <person name="Nguyen T.N."/>
            <person name="Tran H.T."/>
            <person name="Yamamoto Y."/>
        </authorList>
    </citation>
    <scope>NUCLEOTIDE SEQUENCE [LARGE SCALE GENOMIC DNA]</scope>
    <source>
        <strain evidence="8 13">F9-2</strain>
    </source>
</reference>
<evidence type="ECO:0000256" key="1">
    <source>
        <dbReference type="ARBA" id="ARBA00004141"/>
    </source>
</evidence>
<feature type="transmembrane region" description="Helical" evidence="7">
    <location>
        <begin position="397"/>
        <end position="415"/>
    </location>
</feature>
<dbReference type="PANTHER" id="PTHR11819">
    <property type="entry name" value="SOLUTE CARRIER FAMILY 5"/>
    <property type="match status" value="1"/>
</dbReference>
<dbReference type="Gene3D" id="1.20.1730.10">
    <property type="entry name" value="Sodium/glucose cotransporter"/>
    <property type="match status" value="1"/>
</dbReference>
<sequence length="525" mass="57595">MQVTVSFIDIAVIVVSTGLIIWWALKKGKSGDSKSYFLAGRSMSWIVVGLSLFAASISSTTLIGQTGDAYSTGIAVFNYNLVGVVVMVFFATFILPIYINSGIFTIPEFLERRFDVRSRYYFSAICIIGNVFLDAATALYAAALIIKLLVPSVDIQVIVIVFALLAASYTIPGGLSSAINAEIIQACILIVGSVLLAIYVTVSGGFDYLKELFISGDYMVKLIRPLDDSSTPWLALIIGMPITGLYFWANNQTLVQRVLSAKNLNEGRKGVMLNGGITLTTLFLFAMPGVMCQKLFPDLGSPDMVYPAMILNLMPVGLLGIMIAVLFAALTSALSAIMNSTSTLFTMDFYCKIDKHANDKKLVRVGRIVSVIVIVIAALWAPQIGKFGSILKYYQEMLAYLAPPIVAAFIVGIFSRRVNGQGVFFGLMSGFVIAVLLLFFKTSIFGDMHFLFIVPILFVFSILVMYLMSLCSAAPLSDKLNQNIFTLDFYRKETVELSKIKWYSNYRIWGVILLVLSGILLLILS</sequence>
<feature type="transmembrane region" description="Helical" evidence="7">
    <location>
        <begin position="365"/>
        <end position="385"/>
    </location>
</feature>
<accession>A0A139JZ79</accession>
<comment type="similarity">
    <text evidence="2 6">Belongs to the sodium:solute symporter (SSF) (TC 2.A.21) family.</text>
</comment>
<reference evidence="9 11" key="1">
    <citation type="submission" date="2015-09" db="EMBL/GenBank/DDBJ databases">
        <authorList>
            <consortium name="Pathogen Informatics"/>
        </authorList>
    </citation>
    <scope>NUCLEOTIDE SEQUENCE [LARGE SCALE GENOMIC DNA]</scope>
    <source>
        <strain evidence="9 11">2789STDY5834899</strain>
    </source>
</reference>
<feature type="transmembrane region" description="Helical" evidence="7">
    <location>
        <begin position="452"/>
        <end position="476"/>
    </location>
</feature>
<feature type="transmembrane region" description="Helical" evidence="7">
    <location>
        <begin position="183"/>
        <end position="202"/>
    </location>
</feature>
<feature type="transmembrane region" description="Helical" evidence="7">
    <location>
        <begin position="6"/>
        <end position="25"/>
    </location>
</feature>
<evidence type="ECO:0000313" key="11">
    <source>
        <dbReference type="Proteomes" id="UP000095576"/>
    </source>
</evidence>
<dbReference type="GO" id="GO:0005886">
    <property type="term" value="C:plasma membrane"/>
    <property type="evidence" value="ECO:0007669"/>
    <property type="project" value="TreeGrafter"/>
</dbReference>
<keyword evidence="3 7" id="KW-0812">Transmembrane</keyword>
<dbReference type="RefSeq" id="WP_016268255.1">
    <property type="nucleotide sequence ID" value="NZ_AP022660.1"/>
</dbReference>
<dbReference type="NCBIfam" id="TIGR00813">
    <property type="entry name" value="sss"/>
    <property type="match status" value="1"/>
</dbReference>
<evidence type="ECO:0000313" key="10">
    <source>
        <dbReference type="EMBL" id="KAB4470875.1"/>
    </source>
</evidence>
<feature type="transmembrane region" description="Helical" evidence="7">
    <location>
        <begin position="45"/>
        <end position="64"/>
    </location>
</feature>
<protein>
    <submittedName>
        <fullName evidence="9">SSS sodium solute transporter superfamily</fullName>
    </submittedName>
    <submittedName>
        <fullName evidence="8">Sodium/glucose cotransporter 2</fullName>
    </submittedName>
    <submittedName>
        <fullName evidence="10">Sodium/solute symporter</fullName>
    </submittedName>
</protein>
<feature type="transmembrane region" description="Helical" evidence="7">
    <location>
        <begin position="120"/>
        <end position="146"/>
    </location>
</feature>
<evidence type="ECO:0000256" key="2">
    <source>
        <dbReference type="ARBA" id="ARBA00006434"/>
    </source>
</evidence>
<reference evidence="10 12" key="2">
    <citation type="journal article" date="2019" name="Nat. Med.">
        <title>A library of human gut bacterial isolates paired with longitudinal multiomics data enables mechanistic microbiome research.</title>
        <authorList>
            <person name="Poyet M."/>
            <person name="Groussin M."/>
            <person name="Gibbons S.M."/>
            <person name="Avila-Pacheco J."/>
            <person name="Jiang X."/>
            <person name="Kearney S.M."/>
            <person name="Perrotta A.R."/>
            <person name="Berdy B."/>
            <person name="Zhao S."/>
            <person name="Lieberman T.D."/>
            <person name="Swanson P.K."/>
            <person name="Smith M."/>
            <person name="Roesemann S."/>
            <person name="Alexander J.E."/>
            <person name="Rich S.A."/>
            <person name="Livny J."/>
            <person name="Vlamakis H."/>
            <person name="Clish C."/>
            <person name="Bullock K."/>
            <person name="Deik A."/>
            <person name="Scott J."/>
            <person name="Pierce K.A."/>
            <person name="Xavier R.J."/>
            <person name="Alm E.J."/>
        </authorList>
    </citation>
    <scope>NUCLEOTIDE SEQUENCE [LARGE SCALE GENOMIC DNA]</scope>
    <source>
        <strain evidence="10 12">BIOML-A156</strain>
    </source>
</reference>
<feature type="transmembrane region" description="Helical" evidence="7">
    <location>
        <begin position="270"/>
        <end position="290"/>
    </location>
</feature>
<dbReference type="EMBL" id="WCRS01000016">
    <property type="protein sequence ID" value="KAB4470875.1"/>
    <property type="molecule type" value="Genomic_DNA"/>
</dbReference>
<evidence type="ECO:0000256" key="4">
    <source>
        <dbReference type="ARBA" id="ARBA00022989"/>
    </source>
</evidence>
<feature type="transmembrane region" description="Helical" evidence="7">
    <location>
        <begin position="506"/>
        <end position="524"/>
    </location>
</feature>
<feature type="transmembrane region" description="Helical" evidence="7">
    <location>
        <begin position="310"/>
        <end position="337"/>
    </location>
</feature>
<dbReference type="AlphaFoldDB" id="A0A139JZ79"/>
<dbReference type="EMBL" id="CZAP01000016">
    <property type="protein sequence ID" value="CUP92964.1"/>
    <property type="molecule type" value="Genomic_DNA"/>
</dbReference>
<evidence type="ECO:0000313" key="12">
    <source>
        <dbReference type="Proteomes" id="UP000488521"/>
    </source>
</evidence>
<organism evidence="10 12">
    <name type="scientific">Bacteroides thetaiotaomicron</name>
    <dbReference type="NCBI Taxonomy" id="818"/>
    <lineage>
        <taxon>Bacteria</taxon>
        <taxon>Pseudomonadati</taxon>
        <taxon>Bacteroidota</taxon>
        <taxon>Bacteroidia</taxon>
        <taxon>Bacteroidales</taxon>
        <taxon>Bacteroidaceae</taxon>
        <taxon>Bacteroides</taxon>
    </lineage>
</organism>